<accession>A0A2T0JYE8</accession>
<organism evidence="2 3">
    <name type="scientific">Actinoplanes italicus</name>
    <dbReference type="NCBI Taxonomy" id="113567"/>
    <lineage>
        <taxon>Bacteria</taxon>
        <taxon>Bacillati</taxon>
        <taxon>Actinomycetota</taxon>
        <taxon>Actinomycetes</taxon>
        <taxon>Micromonosporales</taxon>
        <taxon>Micromonosporaceae</taxon>
        <taxon>Actinoplanes</taxon>
    </lineage>
</organism>
<comment type="caution">
    <text evidence="2">The sequence shown here is derived from an EMBL/GenBank/DDBJ whole genome shotgun (WGS) entry which is preliminary data.</text>
</comment>
<evidence type="ECO:0000313" key="2">
    <source>
        <dbReference type="EMBL" id="PRX13901.1"/>
    </source>
</evidence>
<evidence type="ECO:0008006" key="4">
    <source>
        <dbReference type="Google" id="ProtNLM"/>
    </source>
</evidence>
<name>A0A2T0JYE8_9ACTN</name>
<feature type="compositionally biased region" description="Basic residues" evidence="1">
    <location>
        <begin position="7"/>
        <end position="20"/>
    </location>
</feature>
<evidence type="ECO:0000313" key="3">
    <source>
        <dbReference type="Proteomes" id="UP000239415"/>
    </source>
</evidence>
<feature type="region of interest" description="Disordered" evidence="1">
    <location>
        <begin position="1"/>
        <end position="29"/>
    </location>
</feature>
<dbReference type="AlphaFoldDB" id="A0A2T0JYE8"/>
<reference evidence="2 3" key="1">
    <citation type="submission" date="2018-03" db="EMBL/GenBank/DDBJ databases">
        <title>Genomic Encyclopedia of Archaeal and Bacterial Type Strains, Phase II (KMG-II): from individual species to whole genera.</title>
        <authorList>
            <person name="Goeker M."/>
        </authorList>
    </citation>
    <scope>NUCLEOTIDE SEQUENCE [LARGE SCALE GENOMIC DNA]</scope>
    <source>
        <strain evidence="2 3">DSM 43146</strain>
    </source>
</reference>
<sequence length="121" mass="13496">MIVGAGHARHRGGRCGRRRREPGPGRGLFARCRQQHEGRAATDADRPLKVGPGASCAKNGAVVQAHGDMVYLHRKTVNSAGNTWWYLRIEGTRKYGWIYDPYLTTKDSDENDDGIAKVMWC</sequence>
<evidence type="ECO:0000256" key="1">
    <source>
        <dbReference type="SAM" id="MobiDB-lite"/>
    </source>
</evidence>
<keyword evidence="3" id="KW-1185">Reference proteome</keyword>
<dbReference type="Proteomes" id="UP000239415">
    <property type="component" value="Unassembled WGS sequence"/>
</dbReference>
<dbReference type="EMBL" id="PVMZ01000024">
    <property type="protein sequence ID" value="PRX13901.1"/>
    <property type="molecule type" value="Genomic_DNA"/>
</dbReference>
<gene>
    <name evidence="2" type="ORF">CLV67_12490</name>
</gene>
<protein>
    <recommendedName>
        <fullName evidence="4">SH3 domain-containing protein</fullName>
    </recommendedName>
</protein>
<proteinExistence type="predicted"/>